<evidence type="ECO:0000313" key="2">
    <source>
        <dbReference type="EMBL" id="TFK52109.1"/>
    </source>
</evidence>
<dbReference type="AlphaFoldDB" id="A0A5C3N300"/>
<organism evidence="2 3">
    <name type="scientific">Heliocybe sulcata</name>
    <dbReference type="NCBI Taxonomy" id="5364"/>
    <lineage>
        <taxon>Eukaryota</taxon>
        <taxon>Fungi</taxon>
        <taxon>Dikarya</taxon>
        <taxon>Basidiomycota</taxon>
        <taxon>Agaricomycotina</taxon>
        <taxon>Agaricomycetes</taxon>
        <taxon>Gloeophyllales</taxon>
        <taxon>Gloeophyllaceae</taxon>
        <taxon>Heliocybe</taxon>
    </lineage>
</organism>
<evidence type="ECO:0000256" key="1">
    <source>
        <dbReference type="SAM" id="MobiDB-lite"/>
    </source>
</evidence>
<accession>A0A5C3N300</accession>
<dbReference type="Proteomes" id="UP000305948">
    <property type="component" value="Unassembled WGS sequence"/>
</dbReference>
<dbReference type="EMBL" id="ML213510">
    <property type="protein sequence ID" value="TFK52109.1"/>
    <property type="molecule type" value="Genomic_DNA"/>
</dbReference>
<gene>
    <name evidence="2" type="ORF">OE88DRAFT_1658912</name>
</gene>
<feature type="region of interest" description="Disordered" evidence="1">
    <location>
        <begin position="1"/>
        <end position="25"/>
    </location>
</feature>
<protein>
    <submittedName>
        <fullName evidence="2">Uncharacterized protein</fullName>
    </submittedName>
</protein>
<keyword evidence="3" id="KW-1185">Reference proteome</keyword>
<dbReference type="OrthoDB" id="5424209at2759"/>
<name>A0A5C3N300_9AGAM</name>
<evidence type="ECO:0000313" key="3">
    <source>
        <dbReference type="Proteomes" id="UP000305948"/>
    </source>
</evidence>
<sequence>MGEGPCSNAEQSARQPVGTERQLNKKRSAVKEFRKFFMQMKQWTNPCDPSSDTLFGRLPSALHGYTKGVCAIKLDQKKFLQNFRGNVLDLRAWWLIP</sequence>
<reference evidence="2 3" key="1">
    <citation type="journal article" date="2019" name="Nat. Ecol. Evol.">
        <title>Megaphylogeny resolves global patterns of mushroom evolution.</title>
        <authorList>
            <person name="Varga T."/>
            <person name="Krizsan K."/>
            <person name="Foldi C."/>
            <person name="Dima B."/>
            <person name="Sanchez-Garcia M."/>
            <person name="Sanchez-Ramirez S."/>
            <person name="Szollosi G.J."/>
            <person name="Szarkandi J.G."/>
            <person name="Papp V."/>
            <person name="Albert L."/>
            <person name="Andreopoulos W."/>
            <person name="Angelini C."/>
            <person name="Antonin V."/>
            <person name="Barry K.W."/>
            <person name="Bougher N.L."/>
            <person name="Buchanan P."/>
            <person name="Buyck B."/>
            <person name="Bense V."/>
            <person name="Catcheside P."/>
            <person name="Chovatia M."/>
            <person name="Cooper J."/>
            <person name="Damon W."/>
            <person name="Desjardin D."/>
            <person name="Finy P."/>
            <person name="Geml J."/>
            <person name="Haridas S."/>
            <person name="Hughes K."/>
            <person name="Justo A."/>
            <person name="Karasinski D."/>
            <person name="Kautmanova I."/>
            <person name="Kiss B."/>
            <person name="Kocsube S."/>
            <person name="Kotiranta H."/>
            <person name="LaButti K.M."/>
            <person name="Lechner B.E."/>
            <person name="Liimatainen K."/>
            <person name="Lipzen A."/>
            <person name="Lukacs Z."/>
            <person name="Mihaltcheva S."/>
            <person name="Morgado L.N."/>
            <person name="Niskanen T."/>
            <person name="Noordeloos M.E."/>
            <person name="Ohm R.A."/>
            <person name="Ortiz-Santana B."/>
            <person name="Ovrebo C."/>
            <person name="Racz N."/>
            <person name="Riley R."/>
            <person name="Savchenko A."/>
            <person name="Shiryaev A."/>
            <person name="Soop K."/>
            <person name="Spirin V."/>
            <person name="Szebenyi C."/>
            <person name="Tomsovsky M."/>
            <person name="Tulloss R.E."/>
            <person name="Uehling J."/>
            <person name="Grigoriev I.V."/>
            <person name="Vagvolgyi C."/>
            <person name="Papp T."/>
            <person name="Martin F.M."/>
            <person name="Miettinen O."/>
            <person name="Hibbett D.S."/>
            <person name="Nagy L.G."/>
        </authorList>
    </citation>
    <scope>NUCLEOTIDE SEQUENCE [LARGE SCALE GENOMIC DNA]</scope>
    <source>
        <strain evidence="2 3">OMC1185</strain>
    </source>
</reference>
<proteinExistence type="predicted"/>